<protein>
    <submittedName>
        <fullName evidence="1">Uncharacterized protein</fullName>
    </submittedName>
</protein>
<dbReference type="Proteomes" id="UP001187192">
    <property type="component" value="Unassembled WGS sequence"/>
</dbReference>
<dbReference type="EMBL" id="BTGU01000133">
    <property type="protein sequence ID" value="GMN62719.1"/>
    <property type="molecule type" value="Genomic_DNA"/>
</dbReference>
<reference evidence="1" key="1">
    <citation type="submission" date="2023-07" db="EMBL/GenBank/DDBJ databases">
        <title>draft genome sequence of fig (Ficus carica).</title>
        <authorList>
            <person name="Takahashi T."/>
            <person name="Nishimura K."/>
        </authorList>
    </citation>
    <scope>NUCLEOTIDE SEQUENCE</scope>
</reference>
<comment type="caution">
    <text evidence="1">The sequence shown here is derived from an EMBL/GenBank/DDBJ whole genome shotgun (WGS) entry which is preliminary data.</text>
</comment>
<proteinExistence type="predicted"/>
<organism evidence="1 2">
    <name type="scientific">Ficus carica</name>
    <name type="common">Common fig</name>
    <dbReference type="NCBI Taxonomy" id="3494"/>
    <lineage>
        <taxon>Eukaryota</taxon>
        <taxon>Viridiplantae</taxon>
        <taxon>Streptophyta</taxon>
        <taxon>Embryophyta</taxon>
        <taxon>Tracheophyta</taxon>
        <taxon>Spermatophyta</taxon>
        <taxon>Magnoliopsida</taxon>
        <taxon>eudicotyledons</taxon>
        <taxon>Gunneridae</taxon>
        <taxon>Pentapetalae</taxon>
        <taxon>rosids</taxon>
        <taxon>fabids</taxon>
        <taxon>Rosales</taxon>
        <taxon>Moraceae</taxon>
        <taxon>Ficeae</taxon>
        <taxon>Ficus</taxon>
    </lineage>
</organism>
<dbReference type="AlphaFoldDB" id="A0AA88J4S5"/>
<sequence>MSIFKLPGQVAKILEKMMRAFLWDVQEVGRVKSLVALEIIMSKRNGGLGLGNLKKKNVALLDKWLWRFPLEQQSLWAKIIKSKYGIQSNGWDSNVIRGSFRNPWKFISGLSVFPNVFIADILSIDTNNELGWDLGFRRGHNNREAEEMQSLLLRINSFSPNGSMPDHRVWLCDSSGFSCKSFLSLVENPETPKFEPLKEKSSFGTVSLMVCSLREQRRNIRSHVASLQSGEYLMENIAKGSGILVGLSSALSIVDGGGHHGIEFQ</sequence>
<gene>
    <name evidence="1" type="ORF">TIFTF001_031795</name>
</gene>
<evidence type="ECO:0000313" key="2">
    <source>
        <dbReference type="Proteomes" id="UP001187192"/>
    </source>
</evidence>
<accession>A0AA88J4S5</accession>
<name>A0AA88J4S5_FICCA</name>
<dbReference type="PANTHER" id="PTHR33116:SF78">
    <property type="entry name" value="OS12G0587133 PROTEIN"/>
    <property type="match status" value="1"/>
</dbReference>
<evidence type="ECO:0000313" key="1">
    <source>
        <dbReference type="EMBL" id="GMN62719.1"/>
    </source>
</evidence>
<dbReference type="PANTHER" id="PTHR33116">
    <property type="entry name" value="REVERSE TRANSCRIPTASE ZINC-BINDING DOMAIN-CONTAINING PROTEIN-RELATED-RELATED"/>
    <property type="match status" value="1"/>
</dbReference>
<keyword evidence="2" id="KW-1185">Reference proteome</keyword>